<feature type="region of interest" description="Disordered" evidence="2">
    <location>
        <begin position="198"/>
        <end position="269"/>
    </location>
</feature>
<dbReference type="PROSITE" id="PS50222">
    <property type="entry name" value="EF_HAND_2"/>
    <property type="match status" value="1"/>
</dbReference>
<dbReference type="SMART" id="SM00054">
    <property type="entry name" value="EFh"/>
    <property type="match status" value="1"/>
</dbReference>
<dbReference type="InterPro" id="IPR011992">
    <property type="entry name" value="EF-hand-dom_pair"/>
</dbReference>
<protein>
    <recommendedName>
        <fullName evidence="3">EF-hand domain-containing protein</fullName>
    </recommendedName>
</protein>
<dbReference type="GO" id="GO:0005509">
    <property type="term" value="F:calcium ion binding"/>
    <property type="evidence" value="ECO:0007669"/>
    <property type="project" value="InterPro"/>
</dbReference>
<feature type="compositionally biased region" description="Basic residues" evidence="2">
    <location>
        <begin position="247"/>
        <end position="262"/>
    </location>
</feature>
<dbReference type="InterPro" id="IPR018247">
    <property type="entry name" value="EF_Hand_1_Ca_BS"/>
</dbReference>
<evidence type="ECO:0000256" key="2">
    <source>
        <dbReference type="SAM" id="MobiDB-lite"/>
    </source>
</evidence>
<feature type="region of interest" description="Disordered" evidence="2">
    <location>
        <begin position="589"/>
        <end position="675"/>
    </location>
</feature>
<organism evidence="4 5">
    <name type="scientific">Aphanomyces euteiches</name>
    <dbReference type="NCBI Taxonomy" id="100861"/>
    <lineage>
        <taxon>Eukaryota</taxon>
        <taxon>Sar</taxon>
        <taxon>Stramenopiles</taxon>
        <taxon>Oomycota</taxon>
        <taxon>Saprolegniomycetes</taxon>
        <taxon>Saprolegniales</taxon>
        <taxon>Verrucalvaceae</taxon>
        <taxon>Aphanomyces</taxon>
    </lineage>
</organism>
<reference evidence="4 5" key="1">
    <citation type="submission" date="2019-07" db="EMBL/GenBank/DDBJ databases">
        <title>Genomics analysis of Aphanomyces spp. identifies a new class of oomycete effector associated with host adaptation.</title>
        <authorList>
            <person name="Gaulin E."/>
        </authorList>
    </citation>
    <scope>NUCLEOTIDE SEQUENCE [LARGE SCALE GENOMIC DNA]</scope>
    <source>
        <strain evidence="4 5">ATCC 201684</strain>
    </source>
</reference>
<comment type="caution">
    <text evidence="4">The sequence shown here is derived from an EMBL/GenBank/DDBJ whole genome shotgun (WGS) entry which is preliminary data.</text>
</comment>
<keyword evidence="1" id="KW-0106">Calcium</keyword>
<dbReference type="SUPFAM" id="SSF47473">
    <property type="entry name" value="EF-hand"/>
    <property type="match status" value="1"/>
</dbReference>
<evidence type="ECO:0000313" key="4">
    <source>
        <dbReference type="EMBL" id="KAF0735873.1"/>
    </source>
</evidence>
<dbReference type="PANTHER" id="PTHR34894:SF5">
    <property type="entry name" value="EF-HAND DOMAIN-CONTAINING PROTEIN"/>
    <property type="match status" value="1"/>
</dbReference>
<dbReference type="AlphaFoldDB" id="A0A6G0X7J8"/>
<dbReference type="EMBL" id="VJMJ01000093">
    <property type="protein sequence ID" value="KAF0735873.1"/>
    <property type="molecule type" value="Genomic_DNA"/>
</dbReference>
<name>A0A6G0X7J8_9STRA</name>
<feature type="domain" description="EF-hand" evidence="3">
    <location>
        <begin position="473"/>
        <end position="508"/>
    </location>
</feature>
<sequence>MRQLSLDGQNPGDTDSEELVNELQIKEFIDYMSPDDIAHMLLRILDDKTVSLTLAALVDVMSEDQRLEFYAAYQKCMSGDELFNFIHKEVSAKRFVSRQSSRFLGKGTSTSVRPSEGFVLQVRRLLGIDDIPPPLPLKETGFTADEEQVLGTISSIVQICATLRNEIDNFSLEEIIPINSTVREAIQKLLIIQGSRGNNAKTELDQPEEPKPDEDTATVPNEREDDENEEEEEDEFDVLDDSDNSTKKRATSARRKPRKRRAAVAGKSKARTMPLADVCSSISSLMCEKLWQETNDRAKLALRTFMRQYFIRVYGLKSLAMAHIASFKHSLGVHQKENTRVGLFYWFLGCDENRKLSSDYAFEFFIIVTKHILAVHTKAPVKPFLAPTDALDSLESIVYAWNDWMGDGYATVEAKKRSIVLPKAIEVTRLSFEGNGREAKVVAFVDSLRDKQQIPMEEFVSGIMACWQELFETTVQLIRGKFRQADKNGDGTMDFEEFFAFLQSSNVLLGEDTTSKRSSVATIFRKTIPKKTPTSESEIKRLAALNEARQRRDALGIYDSLTNDDNIIDENVFIEYMLTQVRWLSHEETSGVEAKQPEDACPEDELATPPCSNTNEQACSPLTDNPPLQPASEVHAPLTEETPSQPVEEIDLQPNEANVQLTGETKLQLTDDSNI</sequence>
<feature type="compositionally biased region" description="Basic and acidic residues" evidence="2">
    <location>
        <begin position="202"/>
        <end position="214"/>
    </location>
</feature>
<dbReference type="PROSITE" id="PS00018">
    <property type="entry name" value="EF_HAND_1"/>
    <property type="match status" value="1"/>
</dbReference>
<dbReference type="Gene3D" id="1.10.238.10">
    <property type="entry name" value="EF-hand"/>
    <property type="match status" value="1"/>
</dbReference>
<keyword evidence="5" id="KW-1185">Reference proteome</keyword>
<accession>A0A6G0X7J8</accession>
<dbReference type="InterPro" id="IPR002048">
    <property type="entry name" value="EF_hand_dom"/>
</dbReference>
<dbReference type="VEuPathDB" id="FungiDB:AeMF1_004904"/>
<dbReference type="Proteomes" id="UP000481153">
    <property type="component" value="Unassembled WGS sequence"/>
</dbReference>
<evidence type="ECO:0000256" key="1">
    <source>
        <dbReference type="ARBA" id="ARBA00022837"/>
    </source>
</evidence>
<evidence type="ECO:0000313" key="5">
    <source>
        <dbReference type="Proteomes" id="UP000481153"/>
    </source>
</evidence>
<gene>
    <name evidence="4" type="ORF">Ae201684_007875</name>
</gene>
<feature type="compositionally biased region" description="Acidic residues" evidence="2">
    <location>
        <begin position="223"/>
        <end position="243"/>
    </location>
</feature>
<feature type="compositionally biased region" description="Polar residues" evidence="2">
    <location>
        <begin position="655"/>
        <end position="675"/>
    </location>
</feature>
<evidence type="ECO:0000259" key="3">
    <source>
        <dbReference type="PROSITE" id="PS50222"/>
    </source>
</evidence>
<dbReference type="PANTHER" id="PTHR34894">
    <property type="entry name" value="SAM-DEPENDENT METHYLTRANSFERASE RSMI, CONSERVED SITE"/>
    <property type="match status" value="1"/>
</dbReference>
<proteinExistence type="predicted"/>
<feature type="compositionally biased region" description="Polar residues" evidence="2">
    <location>
        <begin position="610"/>
        <end position="623"/>
    </location>
</feature>